<dbReference type="GO" id="GO:0034551">
    <property type="term" value="P:mitochondrial respiratory chain complex III assembly"/>
    <property type="evidence" value="ECO:0007669"/>
    <property type="project" value="TreeGrafter"/>
</dbReference>
<dbReference type="Pfam" id="PF00415">
    <property type="entry name" value="RCC1"/>
    <property type="match status" value="2"/>
</dbReference>
<dbReference type="PRINTS" id="PR00633">
    <property type="entry name" value="RCCNDNSATION"/>
</dbReference>
<evidence type="ECO:0000256" key="1">
    <source>
        <dbReference type="PROSITE-ProRule" id="PRU00235"/>
    </source>
</evidence>
<dbReference type="AlphaFoldDB" id="A0A1G4KD78"/>
<dbReference type="PROSITE" id="PS50012">
    <property type="entry name" value="RCC1_3"/>
    <property type="match status" value="3"/>
</dbReference>
<dbReference type="STRING" id="1230905.A0A1G4KD78"/>
<proteinExistence type="predicted"/>
<dbReference type="PROSITE" id="PS00626">
    <property type="entry name" value="RCC1_2"/>
    <property type="match status" value="1"/>
</dbReference>
<organism evidence="2 3">
    <name type="scientific">Lachancea mirantina</name>
    <dbReference type="NCBI Taxonomy" id="1230905"/>
    <lineage>
        <taxon>Eukaryota</taxon>
        <taxon>Fungi</taxon>
        <taxon>Dikarya</taxon>
        <taxon>Ascomycota</taxon>
        <taxon>Saccharomycotina</taxon>
        <taxon>Saccharomycetes</taxon>
        <taxon>Saccharomycetales</taxon>
        <taxon>Saccharomycetaceae</taxon>
        <taxon>Lachancea</taxon>
    </lineage>
</organism>
<name>A0A1G4KD78_9SACH</name>
<dbReference type="InterPro" id="IPR000408">
    <property type="entry name" value="Reg_chr_condens"/>
</dbReference>
<dbReference type="InterPro" id="IPR009091">
    <property type="entry name" value="RCC1/BLIP-II"/>
</dbReference>
<dbReference type="SUPFAM" id="SSF50985">
    <property type="entry name" value="RCC1/BLIP-II"/>
    <property type="match status" value="1"/>
</dbReference>
<accession>A0A1G4KD78</accession>
<dbReference type="OrthoDB" id="10256179at2759"/>
<dbReference type="InterPro" id="IPR053245">
    <property type="entry name" value="MitoProcess-Associated"/>
</dbReference>
<feature type="repeat" description="RCC1" evidence="1">
    <location>
        <begin position="367"/>
        <end position="428"/>
    </location>
</feature>
<feature type="repeat" description="RCC1" evidence="1">
    <location>
        <begin position="505"/>
        <end position="551"/>
    </location>
</feature>
<dbReference type="PANTHER" id="PTHR47563:SF1">
    <property type="entry name" value="PROTEIN FMP25, MITOCHONDRIAL"/>
    <property type="match status" value="1"/>
</dbReference>
<reference evidence="2 3" key="1">
    <citation type="submission" date="2016-03" db="EMBL/GenBank/DDBJ databases">
        <authorList>
            <person name="Devillers H."/>
        </authorList>
    </citation>
    <scope>NUCLEOTIDE SEQUENCE [LARGE SCALE GENOMIC DNA]</scope>
    <source>
        <strain evidence="2">CBS 11717</strain>
    </source>
</reference>
<evidence type="ECO:0000313" key="3">
    <source>
        <dbReference type="Proteomes" id="UP000191024"/>
    </source>
</evidence>
<keyword evidence="3" id="KW-1185">Reference proteome</keyword>
<protein>
    <submittedName>
        <fullName evidence="2">LAMI_0G17502g1_1</fullName>
    </submittedName>
</protein>
<dbReference type="EMBL" id="LT598469">
    <property type="protein sequence ID" value="SCV02279.1"/>
    <property type="molecule type" value="Genomic_DNA"/>
</dbReference>
<dbReference type="PANTHER" id="PTHR47563">
    <property type="entry name" value="PROTEIN FMP25, MITOCHONDRIAL"/>
    <property type="match status" value="1"/>
</dbReference>
<evidence type="ECO:0000313" key="2">
    <source>
        <dbReference type="EMBL" id="SCV02279.1"/>
    </source>
</evidence>
<dbReference type="Proteomes" id="UP000191024">
    <property type="component" value="Chromosome G"/>
</dbReference>
<dbReference type="Pfam" id="PF13540">
    <property type="entry name" value="RCC1_2"/>
    <property type="match status" value="1"/>
</dbReference>
<gene>
    <name evidence="2" type="ORF">LAMI_0G17502G</name>
</gene>
<sequence length="578" mass="65378">MKGHLVQQAIRGFSKTRSIFKNVPKYDDADLMAGRLNHDIYTAKRLKTDFQWSEQSSAQKEKEHQERIEKVLRLTAVLQGALFLAGIGAAGTLYLKWPQVKAWWVKGDSKLDDTIIEKLKSQRQKKAATEIPFIPADQQPSSVPGVYYWGRDESGKPQKFPLRVTQFDGQYVRDVALTDLKKNLAIDNKGDLLQWGDNGCEPLLCDQDLIKVKISNYVAYCLNRRGEILIVPLEEEILRRHHSDFKRSLLTPWKKACRYNWKLPTDELFNKGEKIVDFDVGKEHLVCSTNWKKAYSCATGLQPLENSKSKGQFGVPELSQFDPYPECHELHDIELLNYSVVGDKVIKRNITKIACGDYHTLAIDDAGDLYSFGLNTYGQLGQPISYDTECVPFPKRVTSGNAHFPRDSLVRYFDIHCSGNASYAGVKPHRVKHVVNNKFVDLSSEKTDVVYFSFGNGLNGELGNGHYKHSQNEPTKIKFEMQASNPLVKEWSCGSNHNMCKLENDEVVTWGLNDFGQLGNGKKIKSCKPMSIPKILEPGSTYEENVAILSSPKKRLLLGPNQHIKAGNNSSCIFWSKN</sequence>
<feature type="repeat" description="RCC1" evidence="1">
    <location>
        <begin position="449"/>
        <end position="504"/>
    </location>
</feature>
<dbReference type="Gene3D" id="2.130.10.30">
    <property type="entry name" value="Regulator of chromosome condensation 1/beta-lactamase-inhibitor protein II"/>
    <property type="match status" value="1"/>
</dbReference>
<dbReference type="GO" id="GO:0005743">
    <property type="term" value="C:mitochondrial inner membrane"/>
    <property type="evidence" value="ECO:0007669"/>
    <property type="project" value="TreeGrafter"/>
</dbReference>